<feature type="signal peptide" evidence="1">
    <location>
        <begin position="1"/>
        <end position="23"/>
    </location>
</feature>
<comment type="caution">
    <text evidence="3">The sequence shown here is derived from an EMBL/GenBank/DDBJ whole genome shotgun (WGS) entry which is preliminary data.</text>
</comment>
<keyword evidence="4" id="KW-1185">Reference proteome</keyword>
<evidence type="ECO:0000313" key="4">
    <source>
        <dbReference type="Proteomes" id="UP001187682"/>
    </source>
</evidence>
<feature type="domain" description="DJ-1/PfpI" evidence="2">
    <location>
        <begin position="45"/>
        <end position="228"/>
    </location>
</feature>
<gene>
    <name evidence="3" type="ORF">DNG_07044</name>
</gene>
<reference evidence="3" key="1">
    <citation type="submission" date="2018-03" db="EMBL/GenBank/DDBJ databases">
        <authorList>
            <person name="Guldener U."/>
        </authorList>
    </citation>
    <scope>NUCLEOTIDE SEQUENCE</scope>
</reference>
<organism evidence="3 4">
    <name type="scientific">Cephalotrichum gorgonifer</name>
    <dbReference type="NCBI Taxonomy" id="2041049"/>
    <lineage>
        <taxon>Eukaryota</taxon>
        <taxon>Fungi</taxon>
        <taxon>Dikarya</taxon>
        <taxon>Ascomycota</taxon>
        <taxon>Pezizomycotina</taxon>
        <taxon>Sordariomycetes</taxon>
        <taxon>Hypocreomycetidae</taxon>
        <taxon>Microascales</taxon>
        <taxon>Microascaceae</taxon>
        <taxon>Cephalotrichum</taxon>
    </lineage>
</organism>
<dbReference type="AlphaFoldDB" id="A0AAE8N2P2"/>
<dbReference type="CDD" id="cd03139">
    <property type="entry name" value="GATase1_PfpI_2"/>
    <property type="match status" value="1"/>
</dbReference>
<dbReference type="InterPro" id="IPR052158">
    <property type="entry name" value="INH-QAR"/>
</dbReference>
<protein>
    <submittedName>
        <fullName evidence="3">Related to ThiJ/PfpI family protein</fullName>
    </submittedName>
</protein>
<evidence type="ECO:0000256" key="1">
    <source>
        <dbReference type="SAM" id="SignalP"/>
    </source>
</evidence>
<feature type="chain" id="PRO_5042002071" evidence="1">
    <location>
        <begin position="24"/>
        <end position="291"/>
    </location>
</feature>
<dbReference type="PANTHER" id="PTHR43130">
    <property type="entry name" value="ARAC-FAMILY TRANSCRIPTIONAL REGULATOR"/>
    <property type="match status" value="1"/>
</dbReference>
<dbReference type="SUPFAM" id="SSF52317">
    <property type="entry name" value="Class I glutamine amidotransferase-like"/>
    <property type="match status" value="1"/>
</dbReference>
<dbReference type="PANTHER" id="PTHR43130:SF15">
    <property type="entry name" value="THIJ_PFPI FAMILY PROTEIN (AFU_ORTHOLOGUE AFUA_5G14240)"/>
    <property type="match status" value="1"/>
</dbReference>
<proteinExistence type="predicted"/>
<evidence type="ECO:0000313" key="3">
    <source>
        <dbReference type="EMBL" id="SPO04359.1"/>
    </source>
</evidence>
<dbReference type="Proteomes" id="UP001187682">
    <property type="component" value="Unassembled WGS sequence"/>
</dbReference>
<keyword evidence="1" id="KW-0732">Signal</keyword>
<dbReference type="Pfam" id="PF01965">
    <property type="entry name" value="DJ-1_PfpI"/>
    <property type="match status" value="1"/>
</dbReference>
<dbReference type="Gene3D" id="3.40.50.880">
    <property type="match status" value="1"/>
</dbReference>
<dbReference type="EMBL" id="ONZQ02000010">
    <property type="protein sequence ID" value="SPO04359.1"/>
    <property type="molecule type" value="Genomic_DNA"/>
</dbReference>
<name>A0AAE8N2P2_9PEZI</name>
<accession>A0AAE8N2P2</accession>
<dbReference type="InterPro" id="IPR029062">
    <property type="entry name" value="Class_I_gatase-like"/>
</dbReference>
<sequence>MKAYLSGVLLMLLPLWSLSGLAGADIPPPTEEQERNQNDPLSFGLVIFDGFEPLDVWGPLEVLYRMSWFFNISLSVISHSTGPISTRPPAFRSAPDAPIQDFGHIIGPAMEATHTFQNAPSLDVIMVPGGGGLDYLLSIKDSTNQDFFNLRYEEAKYVLSVCTGAFVLASAGLLDGRRATTSKFAWNEVVASRPEVDWVPSARWVEDGNIWTSSGVSAGIDMMYAFMKHYYGEKEINIVMNTIEFAPHTDSHWDPFAVVHEVPGADPSGGTEDCFGPVEMDRQLGVTRLGL</sequence>
<evidence type="ECO:0000259" key="2">
    <source>
        <dbReference type="Pfam" id="PF01965"/>
    </source>
</evidence>
<dbReference type="InterPro" id="IPR002818">
    <property type="entry name" value="DJ-1/PfpI"/>
</dbReference>